<keyword evidence="2" id="KW-1185">Reference proteome</keyword>
<dbReference type="OrthoDB" id="9990006at2759"/>
<dbReference type="EMBL" id="ASPP01002617">
    <property type="protein sequence ID" value="ETO34391.1"/>
    <property type="molecule type" value="Genomic_DNA"/>
</dbReference>
<protein>
    <submittedName>
        <fullName evidence="1">Uncharacterized protein</fullName>
    </submittedName>
</protein>
<accession>X6P8A2</accession>
<evidence type="ECO:0000313" key="1">
    <source>
        <dbReference type="EMBL" id="ETO34391.1"/>
    </source>
</evidence>
<organism evidence="1 2">
    <name type="scientific">Reticulomyxa filosa</name>
    <dbReference type="NCBI Taxonomy" id="46433"/>
    <lineage>
        <taxon>Eukaryota</taxon>
        <taxon>Sar</taxon>
        <taxon>Rhizaria</taxon>
        <taxon>Retaria</taxon>
        <taxon>Foraminifera</taxon>
        <taxon>Monothalamids</taxon>
        <taxon>Reticulomyxidae</taxon>
        <taxon>Reticulomyxa</taxon>
    </lineage>
</organism>
<dbReference type="Proteomes" id="UP000023152">
    <property type="component" value="Unassembled WGS sequence"/>
</dbReference>
<dbReference type="AlphaFoldDB" id="X6P8A2"/>
<gene>
    <name evidence="1" type="ORF">RFI_02703</name>
</gene>
<sequence length="500" mass="59174">FNSFHIVWKDNNNKTHKESFNPYTVTLKQAIQKITEKLQTQEQFLYGKDELITLECTFKKCHPPIPSDISDDALLHDIYKHFPHYPIIQVYWEISAWFMVPYERTIVVEGIHSLKKQVDILPDPTPKFNPFFYISDLHNLHNIENALPKTKPSSSYKNLLHEIINNGYLCNLLISGKDHNNEIKSDIQEQIKKQLHFNKYNAEDLVLDENVLTIMGQVKELYHSDIHKLMGYPLQLHEICSVLLYCGGSCNFQFGYDQLHFQHHKWQYLDMFLLTAIKKYSFHERKEESRMNLYCGLKEVRLQNIEKDIKEGYFISHFFASDDLQTEQMYRTDRGCILHFHPSMRRAQNIFSCNVSWISPHKYKCEILFLRSFIDDTFEKKVAKGLNGWKAKVKSEDENTQMIILTWIMYDIFIQQSLQISAIWNNSIDLNLIYIALEGLYGDIEKAVGLLVKFEKWKTQYNGEAKYTQKMEEFQTRRCCNHHVNLFCMFLQKKTSPKGL</sequence>
<feature type="non-terminal residue" evidence="1">
    <location>
        <position position="1"/>
    </location>
</feature>
<evidence type="ECO:0000313" key="2">
    <source>
        <dbReference type="Proteomes" id="UP000023152"/>
    </source>
</evidence>
<reference evidence="1 2" key="1">
    <citation type="journal article" date="2013" name="Curr. Biol.">
        <title>The Genome of the Foraminiferan Reticulomyxa filosa.</title>
        <authorList>
            <person name="Glockner G."/>
            <person name="Hulsmann N."/>
            <person name="Schleicher M."/>
            <person name="Noegel A.A."/>
            <person name="Eichinger L."/>
            <person name="Gallinger C."/>
            <person name="Pawlowski J."/>
            <person name="Sierra R."/>
            <person name="Euteneuer U."/>
            <person name="Pillet L."/>
            <person name="Moustafa A."/>
            <person name="Platzer M."/>
            <person name="Groth M."/>
            <person name="Szafranski K."/>
            <person name="Schliwa M."/>
        </authorList>
    </citation>
    <scope>NUCLEOTIDE SEQUENCE [LARGE SCALE GENOMIC DNA]</scope>
</reference>
<name>X6P8A2_RETFI</name>
<comment type="caution">
    <text evidence="1">The sequence shown here is derived from an EMBL/GenBank/DDBJ whole genome shotgun (WGS) entry which is preliminary data.</text>
</comment>
<proteinExistence type="predicted"/>